<dbReference type="GeneID" id="106475694"/>
<accession>A0ABM1RVQ0</accession>
<dbReference type="InterPro" id="IPR025398">
    <property type="entry name" value="DUF4371"/>
</dbReference>
<organism evidence="2 3">
    <name type="scientific">Limulus polyphemus</name>
    <name type="common">Atlantic horseshoe crab</name>
    <dbReference type="NCBI Taxonomy" id="6850"/>
    <lineage>
        <taxon>Eukaryota</taxon>
        <taxon>Metazoa</taxon>
        <taxon>Ecdysozoa</taxon>
        <taxon>Arthropoda</taxon>
        <taxon>Chelicerata</taxon>
        <taxon>Merostomata</taxon>
        <taxon>Xiphosura</taxon>
        <taxon>Limulidae</taxon>
        <taxon>Limulus</taxon>
    </lineage>
</organism>
<protein>
    <submittedName>
        <fullName evidence="3">Uncharacterized protein LOC106475694</fullName>
    </submittedName>
</protein>
<gene>
    <name evidence="3" type="primary">LOC106475694</name>
</gene>
<keyword evidence="2" id="KW-1185">Reference proteome</keyword>
<dbReference type="RefSeq" id="XP_022235455.1">
    <property type="nucleotide sequence ID" value="XM_022379747.1"/>
</dbReference>
<name>A0ABM1RVQ0_LIMPO</name>
<dbReference type="Pfam" id="PF14291">
    <property type="entry name" value="DUF4371"/>
    <property type="match status" value="1"/>
</dbReference>
<reference evidence="3" key="1">
    <citation type="submission" date="2025-08" db="UniProtKB">
        <authorList>
            <consortium name="RefSeq"/>
        </authorList>
    </citation>
    <scope>IDENTIFICATION</scope>
    <source>
        <tissue evidence="3">Muscle</tissue>
    </source>
</reference>
<evidence type="ECO:0000313" key="3">
    <source>
        <dbReference type="RefSeq" id="XP_022235455.1"/>
    </source>
</evidence>
<proteinExistence type="predicted"/>
<sequence>MKEHLTRVKSHPGSTSYLSPGVQNEFIHMMASTVHQSLPRSIRKAKYYDLMFDSTPDQAHREQMSKVVRYVVADFERKTVRVKKSFLGFIQIRQKDAESLVEDILKQLEKDEMELHDCRSQCYDNADVMIGHRSGVHQRIRFWNKVLIRIDRIQKRLQDPNMNFHDAALDFKAL</sequence>
<dbReference type="PANTHER" id="PTHR45749">
    <property type="match status" value="1"/>
</dbReference>
<evidence type="ECO:0000313" key="2">
    <source>
        <dbReference type="Proteomes" id="UP000694941"/>
    </source>
</evidence>
<feature type="domain" description="DUF4371" evidence="1">
    <location>
        <begin position="8"/>
        <end position="132"/>
    </location>
</feature>
<dbReference type="PANTHER" id="PTHR45749:SF21">
    <property type="entry name" value="DUF4371 DOMAIN-CONTAINING PROTEIN"/>
    <property type="match status" value="1"/>
</dbReference>
<dbReference type="Proteomes" id="UP000694941">
    <property type="component" value="Unplaced"/>
</dbReference>
<evidence type="ECO:0000259" key="1">
    <source>
        <dbReference type="Pfam" id="PF14291"/>
    </source>
</evidence>